<dbReference type="RefSeq" id="WP_039114777.1">
    <property type="nucleotide sequence ID" value="NZ_CAKMBL010000007.1"/>
</dbReference>
<evidence type="ECO:0000256" key="1">
    <source>
        <dbReference type="ARBA" id="ARBA00023125"/>
    </source>
</evidence>
<evidence type="ECO:0000256" key="2">
    <source>
        <dbReference type="PROSITE-ProRule" id="PRU00335"/>
    </source>
</evidence>
<dbReference type="PATRIC" id="fig|1360.109.peg.1740"/>
<feature type="DNA-binding region" description="H-T-H motif" evidence="2">
    <location>
        <begin position="34"/>
        <end position="53"/>
    </location>
</feature>
<comment type="caution">
    <text evidence="4">The sequence shown here is derived from an EMBL/GenBank/DDBJ whole genome shotgun (WGS) entry which is preliminary data.</text>
</comment>
<evidence type="ECO:0000313" key="5">
    <source>
        <dbReference type="EMBL" id="KSU25901.1"/>
    </source>
</evidence>
<dbReference type="InterPro" id="IPR009057">
    <property type="entry name" value="Homeodomain-like_sf"/>
</dbReference>
<dbReference type="PROSITE" id="PS50977">
    <property type="entry name" value="HTH_TETR_2"/>
    <property type="match status" value="1"/>
</dbReference>
<dbReference type="AlphaFoldDB" id="A0A0A7SYH8"/>
<evidence type="ECO:0000313" key="6">
    <source>
        <dbReference type="Proteomes" id="UP000052991"/>
    </source>
</evidence>
<evidence type="ECO:0000313" key="4">
    <source>
        <dbReference type="EMBL" id="KSU14845.1"/>
    </source>
</evidence>
<name>A0A0A7SYH8_LACLL</name>
<proteinExistence type="predicted"/>
<dbReference type="InterPro" id="IPR001647">
    <property type="entry name" value="HTH_TetR"/>
</dbReference>
<evidence type="ECO:0000259" key="3">
    <source>
        <dbReference type="PROSITE" id="PS50977"/>
    </source>
</evidence>
<dbReference type="InterPro" id="IPR049443">
    <property type="entry name" value="TetR_YgfC-like_C"/>
</dbReference>
<dbReference type="Gene3D" id="1.10.357.10">
    <property type="entry name" value="Tetracycline Repressor, domain 2"/>
    <property type="match status" value="1"/>
</dbReference>
<evidence type="ECO:0000313" key="7">
    <source>
        <dbReference type="Proteomes" id="UP000053612"/>
    </source>
</evidence>
<dbReference type="SUPFAM" id="SSF46689">
    <property type="entry name" value="Homeodomain-like"/>
    <property type="match status" value="1"/>
</dbReference>
<dbReference type="Pfam" id="PF21626">
    <property type="entry name" value="TetR-C_39"/>
    <property type="match status" value="1"/>
</dbReference>
<organism evidence="4 7">
    <name type="scientific">Lactococcus lactis subsp. lactis</name>
    <name type="common">Streptococcus lactis</name>
    <dbReference type="NCBI Taxonomy" id="1360"/>
    <lineage>
        <taxon>Bacteria</taxon>
        <taxon>Bacillati</taxon>
        <taxon>Bacillota</taxon>
        <taxon>Bacilli</taxon>
        <taxon>Lactobacillales</taxon>
        <taxon>Streptococcaceae</taxon>
        <taxon>Lactococcus</taxon>
    </lineage>
</organism>
<reference evidence="4" key="2">
    <citation type="journal article" date="2017" name="Genome Announc.">
        <title>Draft Genome Sequences of 24 Lactococcus lactis Strains.</title>
        <authorList>
            <person name="Backus L."/>
            <person name="Wels M."/>
            <person name="Boekhorst J."/>
            <person name="Dijkstra A.R."/>
            <person name="Beerthuyzen M."/>
            <person name="Kelly W.J."/>
            <person name="Siezen R.J."/>
            <person name="van Hijum S.A."/>
            <person name="Bachmann H."/>
        </authorList>
    </citation>
    <scope>NUCLEOTIDE SEQUENCE</scope>
    <source>
        <strain evidence="4">LMG9447</strain>
        <strain evidence="5">N42</strain>
    </source>
</reference>
<keyword evidence="1 2" id="KW-0238">DNA-binding</keyword>
<dbReference type="Proteomes" id="UP000053612">
    <property type="component" value="Unassembled WGS sequence"/>
</dbReference>
<feature type="domain" description="HTH tetR-type" evidence="3">
    <location>
        <begin position="11"/>
        <end position="71"/>
    </location>
</feature>
<sequence length="189" mass="22718">MPKSTYFSLSDEKRNRVYDACLNEFQTHSFHEAKIMHIVKALDIPRGSFYQYFEDLKDAYFYVLSQETLEIHDLFFNLLKDNSIEEALDKYKYLLLENLIDSPQYQLYKYRFLDWTYELERDWKPKSSATVPASENNNPVSQVLKSVVHNLVYRLFSENWTEKTFIENYDKEIKLVTEGLLNYITDRKN</sequence>
<dbReference type="Proteomes" id="UP000052991">
    <property type="component" value="Unassembled WGS sequence"/>
</dbReference>
<protein>
    <submittedName>
        <fullName evidence="4">Homeodomain-like protein</fullName>
    </submittedName>
</protein>
<gene>
    <name evidence="4" type="ORF">LMG9449_2427</name>
    <name evidence="5" type="ORF">N42_1943</name>
</gene>
<dbReference type="EMBL" id="LKLS01000206">
    <property type="protein sequence ID" value="KSU14845.1"/>
    <property type="molecule type" value="Genomic_DNA"/>
</dbReference>
<dbReference type="GO" id="GO:0003677">
    <property type="term" value="F:DNA binding"/>
    <property type="evidence" value="ECO:0007669"/>
    <property type="project" value="UniProtKB-UniRule"/>
</dbReference>
<dbReference type="EMBL" id="LKLW01000113">
    <property type="protein sequence ID" value="KSU25901.1"/>
    <property type="molecule type" value="Genomic_DNA"/>
</dbReference>
<keyword evidence="4" id="KW-0371">Homeobox</keyword>
<reference evidence="6 7" key="1">
    <citation type="submission" date="2015-10" db="EMBL/GenBank/DDBJ databases">
        <title>Draft Genome Sequences of 11 Lactococcus lactis subspecies cremoris strains.</title>
        <authorList>
            <person name="Wels M."/>
            <person name="Backus L."/>
            <person name="Boekhorst J."/>
            <person name="Dijkstra A."/>
            <person name="Beerthuizen M."/>
            <person name="Kelly W."/>
            <person name="Siezen R."/>
            <person name="Bachmann H."/>
            <person name="Van Hijum S."/>
        </authorList>
    </citation>
    <scope>NUCLEOTIDE SEQUENCE [LARGE SCALE GENOMIC DNA]</scope>
    <source>
        <strain evidence="7">LMG9449</strain>
        <strain evidence="6">N42</strain>
    </source>
</reference>
<accession>A0A0A7SYH8</accession>